<gene>
    <name evidence="8" type="ORF">INT47_003327</name>
</gene>
<dbReference type="SUPFAM" id="SSF54373">
    <property type="entry name" value="FAD-linked reductases, C-terminal domain"/>
    <property type="match status" value="1"/>
</dbReference>
<evidence type="ECO:0000256" key="6">
    <source>
        <dbReference type="SAM" id="Phobius"/>
    </source>
</evidence>
<keyword evidence="3" id="KW-0285">Flavoprotein</keyword>
<dbReference type="GO" id="GO:0050660">
    <property type="term" value="F:flavin adenine dinucleotide binding"/>
    <property type="evidence" value="ECO:0007669"/>
    <property type="project" value="InterPro"/>
</dbReference>
<keyword evidence="6" id="KW-0812">Transmembrane</keyword>
<evidence type="ECO:0000313" key="9">
    <source>
        <dbReference type="Proteomes" id="UP000603453"/>
    </source>
</evidence>
<dbReference type="InterPro" id="IPR045170">
    <property type="entry name" value="MTOX"/>
</dbReference>
<keyword evidence="6" id="KW-1133">Transmembrane helix</keyword>
<evidence type="ECO:0000259" key="7">
    <source>
        <dbReference type="Pfam" id="PF01266"/>
    </source>
</evidence>
<proteinExistence type="inferred from homology"/>
<dbReference type="PANTHER" id="PTHR10961">
    <property type="entry name" value="PEROXISOMAL SARCOSINE OXIDASE"/>
    <property type="match status" value="1"/>
</dbReference>
<dbReference type="InterPro" id="IPR006076">
    <property type="entry name" value="FAD-dep_OxRdtase"/>
</dbReference>
<comment type="cofactor">
    <cofactor evidence="1">
        <name>FAD</name>
        <dbReference type="ChEBI" id="CHEBI:57692"/>
    </cofactor>
</comment>
<evidence type="ECO:0000256" key="1">
    <source>
        <dbReference type="ARBA" id="ARBA00001974"/>
    </source>
</evidence>
<organism evidence="8 9">
    <name type="scientific">Mucor saturninus</name>
    <dbReference type="NCBI Taxonomy" id="64648"/>
    <lineage>
        <taxon>Eukaryota</taxon>
        <taxon>Fungi</taxon>
        <taxon>Fungi incertae sedis</taxon>
        <taxon>Mucoromycota</taxon>
        <taxon>Mucoromycotina</taxon>
        <taxon>Mucoromycetes</taxon>
        <taxon>Mucorales</taxon>
        <taxon>Mucorineae</taxon>
        <taxon>Mucoraceae</taxon>
        <taxon>Mucor</taxon>
    </lineage>
</organism>
<keyword evidence="5" id="KW-0560">Oxidoreductase</keyword>
<keyword evidence="9" id="KW-1185">Reference proteome</keyword>
<dbReference type="Pfam" id="PF01266">
    <property type="entry name" value="DAO"/>
    <property type="match status" value="1"/>
</dbReference>
<dbReference type="Gene3D" id="3.30.9.10">
    <property type="entry name" value="D-Amino Acid Oxidase, subunit A, domain 2"/>
    <property type="match status" value="1"/>
</dbReference>
<comment type="similarity">
    <text evidence="2">Belongs to the MSOX/MTOX family.</text>
</comment>
<reference evidence="8" key="1">
    <citation type="submission" date="2020-12" db="EMBL/GenBank/DDBJ databases">
        <title>Metabolic potential, ecology and presence of endohyphal bacteria is reflected in genomic diversity of Mucoromycotina.</title>
        <authorList>
            <person name="Muszewska A."/>
            <person name="Okrasinska A."/>
            <person name="Steczkiewicz K."/>
            <person name="Drgas O."/>
            <person name="Orlowska M."/>
            <person name="Perlinska-Lenart U."/>
            <person name="Aleksandrzak-Piekarczyk T."/>
            <person name="Szatraj K."/>
            <person name="Zielenkiewicz U."/>
            <person name="Pilsyk S."/>
            <person name="Malc E."/>
            <person name="Mieczkowski P."/>
            <person name="Kruszewska J.S."/>
            <person name="Biernat P."/>
            <person name="Pawlowska J."/>
        </authorList>
    </citation>
    <scope>NUCLEOTIDE SEQUENCE</scope>
    <source>
        <strain evidence="8">WA0000017839</strain>
    </source>
</reference>
<evidence type="ECO:0000256" key="2">
    <source>
        <dbReference type="ARBA" id="ARBA00010989"/>
    </source>
</evidence>
<evidence type="ECO:0000256" key="3">
    <source>
        <dbReference type="ARBA" id="ARBA00022630"/>
    </source>
</evidence>
<dbReference type="EMBL" id="JAEPRD010000012">
    <property type="protein sequence ID" value="KAG2210342.1"/>
    <property type="molecule type" value="Genomic_DNA"/>
</dbReference>
<dbReference type="GO" id="GO:0008115">
    <property type="term" value="F:sarcosine oxidase activity"/>
    <property type="evidence" value="ECO:0007669"/>
    <property type="project" value="TreeGrafter"/>
</dbReference>
<dbReference type="SUPFAM" id="SSF51905">
    <property type="entry name" value="FAD/NAD(P)-binding domain"/>
    <property type="match status" value="1"/>
</dbReference>
<sequence>MTYTPPPPGSKIIIVGGGCFGLSTAYALALKNQYDIYVFDRQQIPAPDAASSDINKIVRMDYANDTLYMHLTIEALGMWHQWNEERSQQNLDPVFHRSGVLLLSGKDEFSSFEKACMKNIREAGYGHFIKEYQSPEEIVEDFPQFHHAVKQGFNTAYLNKAGGWCNSSEAVKHMYQKCIDHGVHFVLGDEGCLKNVYCDPKNPDTVVGIQTADDTIHYADRVVLTTGSWTAGLVNMHNQVVASGQQVVHFSSPQNATLNASWEKLPVWCGDLSNTGYYGFPMTPGGKMKIGKHSSGYLNPREVDGVSVPRTQVTHTTDTLPIGALREFRQFLGNFLPETSSLDVSFGRVCWYSDSIDGDFVISPHPDYKNLIVATGDSGHGLKFIPILGFKIRDIIEGIETEYSRAWAWRDMSTQDTKLDGLRADSLLQRLLLDETEHARMATPDEFKASRPRL</sequence>
<dbReference type="Proteomes" id="UP000603453">
    <property type="component" value="Unassembled WGS sequence"/>
</dbReference>
<keyword evidence="6" id="KW-0472">Membrane</keyword>
<feature type="transmembrane region" description="Helical" evidence="6">
    <location>
        <begin position="12"/>
        <end position="30"/>
    </location>
</feature>
<feature type="domain" description="FAD dependent oxidoreductase" evidence="7">
    <location>
        <begin position="11"/>
        <end position="389"/>
    </location>
</feature>
<dbReference type="AlphaFoldDB" id="A0A8H7RHF8"/>
<comment type="caution">
    <text evidence="8">The sequence shown here is derived from an EMBL/GenBank/DDBJ whole genome shotgun (WGS) entry which is preliminary data.</text>
</comment>
<dbReference type="PANTHER" id="PTHR10961:SF46">
    <property type="entry name" value="PEROXISOMAL SARCOSINE OXIDASE"/>
    <property type="match status" value="1"/>
</dbReference>
<dbReference type="InterPro" id="IPR036188">
    <property type="entry name" value="FAD/NAD-bd_sf"/>
</dbReference>
<accession>A0A8H7RHF8</accession>
<protein>
    <recommendedName>
        <fullName evidence="7">FAD dependent oxidoreductase domain-containing protein</fullName>
    </recommendedName>
</protein>
<name>A0A8H7RHF8_9FUNG</name>
<dbReference type="OrthoDB" id="2219495at2759"/>
<evidence type="ECO:0000256" key="4">
    <source>
        <dbReference type="ARBA" id="ARBA00022827"/>
    </source>
</evidence>
<keyword evidence="4" id="KW-0274">FAD</keyword>
<dbReference type="Gene3D" id="3.50.50.60">
    <property type="entry name" value="FAD/NAD(P)-binding domain"/>
    <property type="match status" value="1"/>
</dbReference>
<evidence type="ECO:0000313" key="8">
    <source>
        <dbReference type="EMBL" id="KAG2210342.1"/>
    </source>
</evidence>
<evidence type="ECO:0000256" key="5">
    <source>
        <dbReference type="ARBA" id="ARBA00023002"/>
    </source>
</evidence>